<keyword evidence="4 7" id="KW-0689">Ribosomal protein</keyword>
<comment type="similarity">
    <text evidence="1 7">Belongs to the bacterial ribosomal protein bL9 family.</text>
</comment>
<evidence type="ECO:0000256" key="1">
    <source>
        <dbReference type="ARBA" id="ARBA00010605"/>
    </source>
</evidence>
<evidence type="ECO:0000313" key="11">
    <source>
        <dbReference type="Proteomes" id="UP000176512"/>
    </source>
</evidence>
<evidence type="ECO:0000313" key="10">
    <source>
        <dbReference type="EMBL" id="OGY55347.1"/>
    </source>
</evidence>
<reference evidence="10 11" key="1">
    <citation type="journal article" date="2016" name="Nat. Commun.">
        <title>Thousands of microbial genomes shed light on interconnected biogeochemical processes in an aquifer system.</title>
        <authorList>
            <person name="Anantharaman K."/>
            <person name="Brown C.T."/>
            <person name="Hug L.A."/>
            <person name="Sharon I."/>
            <person name="Castelle C.J."/>
            <person name="Probst A.J."/>
            <person name="Thomas B.C."/>
            <person name="Singh A."/>
            <person name="Wilkins M.J."/>
            <person name="Karaoz U."/>
            <person name="Brodie E.L."/>
            <person name="Williams K.H."/>
            <person name="Hubbard S.S."/>
            <person name="Banfield J.F."/>
        </authorList>
    </citation>
    <scope>NUCLEOTIDE SEQUENCE [LARGE SCALE GENOMIC DNA]</scope>
</reference>
<dbReference type="AlphaFoldDB" id="A0A1G1YVB7"/>
<evidence type="ECO:0000259" key="9">
    <source>
        <dbReference type="Pfam" id="PF03948"/>
    </source>
</evidence>
<sequence length="150" mass="16543">MKVILLQDVENTGKKFDVKEVADGHANNLLIPQGLAKPATKEALAWLETQKELVSKAAEEGLKKAQELASSLDDMEVNIAMKVGDEGQLFESVNTQKIAERLKEMGFDVAKSQIKLEQPIKELGEFPVKVAFEHNLEATISVIVVEKAEE</sequence>
<accession>A0A1G1YVB7</accession>
<evidence type="ECO:0000256" key="2">
    <source>
        <dbReference type="ARBA" id="ARBA00022730"/>
    </source>
</evidence>
<dbReference type="GO" id="GO:0006412">
    <property type="term" value="P:translation"/>
    <property type="evidence" value="ECO:0007669"/>
    <property type="project" value="UniProtKB-UniRule"/>
</dbReference>
<dbReference type="PANTHER" id="PTHR21368">
    <property type="entry name" value="50S RIBOSOMAL PROTEIN L9"/>
    <property type="match status" value="1"/>
</dbReference>
<feature type="domain" description="Ribosomal protein L9" evidence="8">
    <location>
        <begin position="1"/>
        <end position="45"/>
    </location>
</feature>
<dbReference type="Pfam" id="PF03948">
    <property type="entry name" value="Ribosomal_L9_C"/>
    <property type="match status" value="1"/>
</dbReference>
<dbReference type="GO" id="GO:1990904">
    <property type="term" value="C:ribonucleoprotein complex"/>
    <property type="evidence" value="ECO:0007669"/>
    <property type="project" value="UniProtKB-KW"/>
</dbReference>
<dbReference type="NCBIfam" id="TIGR00158">
    <property type="entry name" value="L9"/>
    <property type="match status" value="1"/>
</dbReference>
<dbReference type="InterPro" id="IPR009027">
    <property type="entry name" value="Ribosomal_bL9/RNase_H1_N"/>
</dbReference>
<dbReference type="InterPro" id="IPR020069">
    <property type="entry name" value="Ribosomal_bL9_C"/>
</dbReference>
<dbReference type="GO" id="GO:0005840">
    <property type="term" value="C:ribosome"/>
    <property type="evidence" value="ECO:0007669"/>
    <property type="project" value="UniProtKB-KW"/>
</dbReference>
<dbReference type="InterPro" id="IPR036791">
    <property type="entry name" value="Ribosomal_bL9_C_sf"/>
</dbReference>
<dbReference type="Gene3D" id="3.10.430.100">
    <property type="entry name" value="Ribosomal protein L9, C-terminal domain"/>
    <property type="match status" value="1"/>
</dbReference>
<proteinExistence type="inferred from homology"/>
<keyword evidence="2 7" id="KW-0699">rRNA-binding</keyword>
<organism evidence="10 11">
    <name type="scientific">Candidatus Buchananbacteria bacterium RIFCSPLOWO2_01_FULL_46_12</name>
    <dbReference type="NCBI Taxonomy" id="1797546"/>
    <lineage>
        <taxon>Bacteria</taxon>
        <taxon>Candidatus Buchananiibacteriota</taxon>
    </lineage>
</organism>
<dbReference type="Proteomes" id="UP000176512">
    <property type="component" value="Unassembled WGS sequence"/>
</dbReference>
<comment type="function">
    <text evidence="7">Binds to the 23S rRNA.</text>
</comment>
<dbReference type="GO" id="GO:0019843">
    <property type="term" value="F:rRNA binding"/>
    <property type="evidence" value="ECO:0007669"/>
    <property type="project" value="UniProtKB-UniRule"/>
</dbReference>
<name>A0A1G1YVB7_9BACT</name>
<evidence type="ECO:0000256" key="4">
    <source>
        <dbReference type="ARBA" id="ARBA00022980"/>
    </source>
</evidence>
<dbReference type="InterPro" id="IPR036935">
    <property type="entry name" value="Ribosomal_bL9_N_sf"/>
</dbReference>
<gene>
    <name evidence="7" type="primary">rplI</name>
    <name evidence="10" type="ORF">A3A24_01405</name>
</gene>
<evidence type="ECO:0000256" key="7">
    <source>
        <dbReference type="HAMAP-Rule" id="MF_00503"/>
    </source>
</evidence>
<comment type="caution">
    <text evidence="10">The sequence shown here is derived from an EMBL/GenBank/DDBJ whole genome shotgun (WGS) entry which is preliminary data.</text>
</comment>
<dbReference type="HAMAP" id="MF_00503">
    <property type="entry name" value="Ribosomal_bL9"/>
    <property type="match status" value="1"/>
</dbReference>
<dbReference type="SUPFAM" id="SSF55653">
    <property type="entry name" value="Ribosomal protein L9 C-domain"/>
    <property type="match status" value="1"/>
</dbReference>
<feature type="domain" description="Large ribosomal subunit protein bL9 C-terminal" evidence="9">
    <location>
        <begin position="64"/>
        <end position="145"/>
    </location>
</feature>
<evidence type="ECO:0000256" key="6">
    <source>
        <dbReference type="ARBA" id="ARBA00035292"/>
    </source>
</evidence>
<evidence type="ECO:0000256" key="3">
    <source>
        <dbReference type="ARBA" id="ARBA00022884"/>
    </source>
</evidence>
<dbReference type="InterPro" id="IPR020594">
    <property type="entry name" value="Ribosomal_bL9_bac/chp"/>
</dbReference>
<dbReference type="InterPro" id="IPR000244">
    <property type="entry name" value="Ribosomal_bL9"/>
</dbReference>
<keyword evidence="3 7" id="KW-0694">RNA-binding</keyword>
<dbReference type="EMBL" id="MHIP01000007">
    <property type="protein sequence ID" value="OGY55347.1"/>
    <property type="molecule type" value="Genomic_DNA"/>
</dbReference>
<dbReference type="InterPro" id="IPR020070">
    <property type="entry name" value="Ribosomal_bL9_N"/>
</dbReference>
<dbReference type="Gene3D" id="3.40.5.10">
    <property type="entry name" value="Ribosomal protein L9, N-terminal domain"/>
    <property type="match status" value="1"/>
</dbReference>
<dbReference type="GO" id="GO:0003735">
    <property type="term" value="F:structural constituent of ribosome"/>
    <property type="evidence" value="ECO:0007669"/>
    <property type="project" value="InterPro"/>
</dbReference>
<dbReference type="SUPFAM" id="SSF55658">
    <property type="entry name" value="L9 N-domain-like"/>
    <property type="match status" value="1"/>
</dbReference>
<dbReference type="Pfam" id="PF01281">
    <property type="entry name" value="Ribosomal_L9_N"/>
    <property type="match status" value="1"/>
</dbReference>
<keyword evidence="5 7" id="KW-0687">Ribonucleoprotein</keyword>
<evidence type="ECO:0000259" key="8">
    <source>
        <dbReference type="Pfam" id="PF01281"/>
    </source>
</evidence>
<protein>
    <recommendedName>
        <fullName evidence="6 7">Large ribosomal subunit protein bL9</fullName>
    </recommendedName>
</protein>
<evidence type="ECO:0000256" key="5">
    <source>
        <dbReference type="ARBA" id="ARBA00023274"/>
    </source>
</evidence>